<protein>
    <submittedName>
        <fullName evidence="2">Uncharacterized protein</fullName>
    </submittedName>
</protein>
<feature type="region of interest" description="Disordered" evidence="1">
    <location>
        <begin position="219"/>
        <end position="238"/>
    </location>
</feature>
<dbReference type="OrthoDB" id="10405876at2759"/>
<gene>
    <name evidence="2" type="ORF">TNCT_467381</name>
</gene>
<evidence type="ECO:0000313" key="2">
    <source>
        <dbReference type="EMBL" id="GFR12767.1"/>
    </source>
</evidence>
<organism evidence="2 3">
    <name type="scientific">Trichonephila clavata</name>
    <name type="common">Joro spider</name>
    <name type="synonym">Nephila clavata</name>
    <dbReference type="NCBI Taxonomy" id="2740835"/>
    <lineage>
        <taxon>Eukaryota</taxon>
        <taxon>Metazoa</taxon>
        <taxon>Ecdysozoa</taxon>
        <taxon>Arthropoda</taxon>
        <taxon>Chelicerata</taxon>
        <taxon>Arachnida</taxon>
        <taxon>Araneae</taxon>
        <taxon>Araneomorphae</taxon>
        <taxon>Entelegynae</taxon>
        <taxon>Araneoidea</taxon>
        <taxon>Nephilidae</taxon>
        <taxon>Trichonephila</taxon>
    </lineage>
</organism>
<comment type="caution">
    <text evidence="2">The sequence shown here is derived from an EMBL/GenBank/DDBJ whole genome shotgun (WGS) entry which is preliminary data.</text>
</comment>
<dbReference type="AlphaFoldDB" id="A0A8X6GWY9"/>
<name>A0A8X6GWY9_TRICU</name>
<dbReference type="EMBL" id="BMAO01006958">
    <property type="protein sequence ID" value="GFR12767.1"/>
    <property type="molecule type" value="Genomic_DNA"/>
</dbReference>
<proteinExistence type="predicted"/>
<evidence type="ECO:0000256" key="1">
    <source>
        <dbReference type="SAM" id="MobiDB-lite"/>
    </source>
</evidence>
<accession>A0A8X6GWY9</accession>
<reference evidence="2" key="1">
    <citation type="submission" date="2020-07" db="EMBL/GenBank/DDBJ databases">
        <title>Multicomponent nature underlies the extraordinary mechanical properties of spider dragline silk.</title>
        <authorList>
            <person name="Kono N."/>
            <person name="Nakamura H."/>
            <person name="Mori M."/>
            <person name="Yoshida Y."/>
            <person name="Ohtoshi R."/>
            <person name="Malay A.D."/>
            <person name="Moran D.A.P."/>
            <person name="Tomita M."/>
            <person name="Numata K."/>
            <person name="Arakawa K."/>
        </authorList>
    </citation>
    <scope>NUCLEOTIDE SEQUENCE</scope>
</reference>
<dbReference type="Proteomes" id="UP000887116">
    <property type="component" value="Unassembled WGS sequence"/>
</dbReference>
<evidence type="ECO:0000313" key="3">
    <source>
        <dbReference type="Proteomes" id="UP000887116"/>
    </source>
</evidence>
<sequence>MTSIIETESSKNEYDCLKCGEGFQDFTGVIFHDCPKKETKRRRLLTMFEIFETLQVKKCSVAEQVGNVAENGSPCITSKRLSPSCKISKEDYSWSLSKQKELKLSASERYLKIQHRKRCIKPQSCARHKTSLSAKLSDDVIPGYCMEHFTKESDKYNHNFNIDLHEEHSKEGTKKDFAELLSGFNPEIFFEFHKASKNYFSNDFMNLEAVNVSEIPSSSNAVDEYDASNEDPKRDFIK</sequence>
<keyword evidence="3" id="KW-1185">Reference proteome</keyword>